<dbReference type="Pfam" id="PF23572">
    <property type="entry name" value="GH3_C"/>
    <property type="match status" value="1"/>
</dbReference>
<proteinExistence type="predicted"/>
<dbReference type="EMBL" id="WBVO01000017">
    <property type="protein sequence ID" value="KAB2805331.1"/>
    <property type="molecule type" value="Genomic_DNA"/>
</dbReference>
<dbReference type="GO" id="GO:0005737">
    <property type="term" value="C:cytoplasm"/>
    <property type="evidence" value="ECO:0007669"/>
    <property type="project" value="TreeGrafter"/>
</dbReference>
<evidence type="ECO:0000313" key="3">
    <source>
        <dbReference type="EMBL" id="KAB2805331.1"/>
    </source>
</evidence>
<dbReference type="InterPro" id="IPR055378">
    <property type="entry name" value="GH3_C"/>
</dbReference>
<dbReference type="Proteomes" id="UP000468650">
    <property type="component" value="Unassembled WGS sequence"/>
</dbReference>
<organism evidence="3 4">
    <name type="scientific">Phaeocystidibacter luteus</name>
    <dbReference type="NCBI Taxonomy" id="911197"/>
    <lineage>
        <taxon>Bacteria</taxon>
        <taxon>Pseudomonadati</taxon>
        <taxon>Bacteroidota</taxon>
        <taxon>Flavobacteriia</taxon>
        <taxon>Flavobacteriales</taxon>
        <taxon>Phaeocystidibacteraceae</taxon>
        <taxon>Phaeocystidibacter</taxon>
    </lineage>
</organism>
<feature type="domain" description="GH3 middle" evidence="1">
    <location>
        <begin position="298"/>
        <end position="367"/>
    </location>
</feature>
<comment type="caution">
    <text evidence="3">The sequence shown here is derived from an EMBL/GenBank/DDBJ whole genome shotgun (WGS) entry which is preliminary data.</text>
</comment>
<protein>
    <submittedName>
        <fullName evidence="3">GH3 auxin-responsive promoter family protein</fullName>
    </submittedName>
</protein>
<name>A0A6N6RKC7_9FLAO</name>
<dbReference type="AlphaFoldDB" id="A0A6N6RKC7"/>
<sequence length="509" mass="58602">MAIDPVNKLIAWQMRRRYGKIERFMLNPHQVQEELLLKLVKKAANTEWGKRHNFKSISSFSDFQNSAPLQNYESLKDDIDRIRLGEQNILWPTEIKWFAKSSGTTSSKSKFLPVSLEAIEQNHFKGGRDLLAFYCNEIHETTMFSGYSLKLGGSTTPNSSNHETYYGDLSAVLIENLPFWVEMRSTPNQAIALMEEWESKIEKIVDRAIKQNVTSLFGVPSWMLVLCRRVLEKTGADNLLEVWPNLELYAHGGVSFTPYRKQFEELIPKDDFVYLETYNASEGFFAIQDTVESQGMLLMLDNGIFYEFIPMSEYKGIESRTIPLHEVQPDVNYAMVITTNAGLWRYIIGDTVKFTSTAPYRIEITGRTKLFINAFGEELIIDNAEKAIKQACVRTGAEVKEYTAAPYYMEGQDSGAHEWIVEFSKRPSNLEDFETVLDDSLRELNSDYEAKRHKNMALKAPIVHEAKPELFHQWLKQKGKLGGQHKVPRLANDRVLIEELLRLQRDTHL</sequence>
<feature type="domain" description="GH3 C-terminal" evidence="2">
    <location>
        <begin position="383"/>
        <end position="494"/>
    </location>
</feature>
<dbReference type="PANTHER" id="PTHR31901:SF9">
    <property type="entry name" value="GH3 DOMAIN-CONTAINING PROTEIN"/>
    <property type="match status" value="1"/>
</dbReference>
<dbReference type="Pfam" id="PF03321">
    <property type="entry name" value="GH3"/>
    <property type="match status" value="1"/>
</dbReference>
<dbReference type="GO" id="GO:0016881">
    <property type="term" value="F:acid-amino acid ligase activity"/>
    <property type="evidence" value="ECO:0007669"/>
    <property type="project" value="TreeGrafter"/>
</dbReference>
<keyword evidence="4" id="KW-1185">Reference proteome</keyword>
<dbReference type="OrthoDB" id="5678283at2"/>
<dbReference type="InterPro" id="IPR055377">
    <property type="entry name" value="GH3_M"/>
</dbReference>
<evidence type="ECO:0000313" key="4">
    <source>
        <dbReference type="Proteomes" id="UP000468650"/>
    </source>
</evidence>
<dbReference type="Pfam" id="PF23571">
    <property type="entry name" value="GH3_M"/>
    <property type="match status" value="1"/>
</dbReference>
<evidence type="ECO:0000259" key="2">
    <source>
        <dbReference type="Pfam" id="PF23572"/>
    </source>
</evidence>
<dbReference type="InterPro" id="IPR004993">
    <property type="entry name" value="GH3"/>
</dbReference>
<evidence type="ECO:0000259" key="1">
    <source>
        <dbReference type="Pfam" id="PF23571"/>
    </source>
</evidence>
<accession>A0A6N6RKC7</accession>
<gene>
    <name evidence="3" type="ORF">F8C67_14075</name>
</gene>
<dbReference type="InterPro" id="IPR042099">
    <property type="entry name" value="ANL_N_sf"/>
</dbReference>
<dbReference type="PANTHER" id="PTHR31901">
    <property type="entry name" value="GH3 DOMAIN-CONTAINING PROTEIN"/>
    <property type="match status" value="1"/>
</dbReference>
<dbReference type="Gene3D" id="3.40.50.12780">
    <property type="entry name" value="N-terminal domain of ligase-like"/>
    <property type="match status" value="1"/>
</dbReference>
<reference evidence="3 4" key="1">
    <citation type="submission" date="2019-09" db="EMBL/GenBank/DDBJ databases">
        <title>Genomes of family Cryomorphaceae.</title>
        <authorList>
            <person name="Bowman J.P."/>
        </authorList>
    </citation>
    <scope>NUCLEOTIDE SEQUENCE [LARGE SCALE GENOMIC DNA]</scope>
    <source>
        <strain evidence="3 4">LMG 25704</strain>
    </source>
</reference>